<dbReference type="Gene3D" id="2.40.160.10">
    <property type="entry name" value="Porin"/>
    <property type="match status" value="1"/>
</dbReference>
<dbReference type="RefSeq" id="WP_092894540.1">
    <property type="nucleotide sequence ID" value="NZ_FOKK01000001.1"/>
</dbReference>
<feature type="signal peptide" evidence="1">
    <location>
        <begin position="1"/>
        <end position="21"/>
    </location>
</feature>
<gene>
    <name evidence="2" type="ORF">SAMN04489723_101457</name>
</gene>
<dbReference type="OrthoDB" id="9807854at2"/>
<dbReference type="InterPro" id="IPR023614">
    <property type="entry name" value="Porin_dom_sf"/>
</dbReference>
<dbReference type="AlphaFoldDB" id="A0A1I0W038"/>
<dbReference type="EMBL" id="FOKK01000001">
    <property type="protein sequence ID" value="SFA81560.1"/>
    <property type="molecule type" value="Genomic_DNA"/>
</dbReference>
<evidence type="ECO:0000256" key="1">
    <source>
        <dbReference type="SAM" id="SignalP"/>
    </source>
</evidence>
<keyword evidence="3" id="KW-1185">Reference proteome</keyword>
<protein>
    <submittedName>
        <fullName evidence="2">Phosphate-selective porin O and P</fullName>
    </submittedName>
</protein>
<dbReference type="STRING" id="237018.SAMN04489723_101457"/>
<evidence type="ECO:0000313" key="2">
    <source>
        <dbReference type="EMBL" id="SFA81560.1"/>
    </source>
</evidence>
<dbReference type="Pfam" id="PF07396">
    <property type="entry name" value="Porin_O_P"/>
    <property type="match status" value="1"/>
</dbReference>
<proteinExistence type="predicted"/>
<dbReference type="InterPro" id="IPR010870">
    <property type="entry name" value="Porin_O/P"/>
</dbReference>
<feature type="chain" id="PRO_5011566078" evidence="1">
    <location>
        <begin position="22"/>
        <end position="396"/>
    </location>
</feature>
<sequence length="396" mass="45410">MFKNLIISAFLLLITLSFAQAQEEKNKEVKSSGGWFEKIHLGGYMQVRNNGLFQTNSNLECEQCDEAWGGEQNSLSLRRLRFKIYGQIHPRVFFYFQPDFSKSVTGAHNVGKVKDAFVDLGLDRNNEFRLRVGQSKVPFGYENLQSSSQRLPLDRDDALNSGLKDERDLGVFFYWASKQKRSLMKELKKDGMKHSGNFGVFALGIYNGQTANHPDKNGKFHVVTRFSLPIEVGNQVIEPGIQAYTGKYVLQETSPELNAQEGKEYTDRRAAASFVLYPKPFGIQAEYMIGQGPEFNTETQKIEVQNLQGGYVTFSYIIGEFIPFTRLQYYDGGKKHELDARSYTVKEQELGLEWQPNKAFELVAMYTFSNRRYEDFQFQDNHQAGSLLRIQAQLNF</sequence>
<reference evidence="2 3" key="1">
    <citation type="submission" date="2016-10" db="EMBL/GenBank/DDBJ databases">
        <authorList>
            <person name="de Groot N.N."/>
        </authorList>
    </citation>
    <scope>NUCLEOTIDE SEQUENCE [LARGE SCALE GENOMIC DNA]</scope>
    <source>
        <strain evidence="2 3">DSM 23399</strain>
    </source>
</reference>
<accession>A0A1I0W038</accession>
<dbReference type="SUPFAM" id="SSF56935">
    <property type="entry name" value="Porins"/>
    <property type="match status" value="1"/>
</dbReference>
<dbReference type="Proteomes" id="UP000198790">
    <property type="component" value="Unassembled WGS sequence"/>
</dbReference>
<name>A0A1I0W038_9BACT</name>
<organism evidence="2 3">
    <name type="scientific">Algoriphagus aquimarinus</name>
    <dbReference type="NCBI Taxonomy" id="237018"/>
    <lineage>
        <taxon>Bacteria</taxon>
        <taxon>Pseudomonadati</taxon>
        <taxon>Bacteroidota</taxon>
        <taxon>Cytophagia</taxon>
        <taxon>Cytophagales</taxon>
        <taxon>Cyclobacteriaceae</taxon>
        <taxon>Algoriphagus</taxon>
    </lineage>
</organism>
<evidence type="ECO:0000313" key="3">
    <source>
        <dbReference type="Proteomes" id="UP000198790"/>
    </source>
</evidence>
<keyword evidence="1" id="KW-0732">Signal</keyword>